<evidence type="ECO:0000256" key="3">
    <source>
        <dbReference type="SAM" id="MobiDB-lite"/>
    </source>
</evidence>
<sequence length="142" mass="15578">MATITKLKVDELRKELSSRGLDTTGTKPILVKRLEEAIEVEEEENKKKLNGDKKRSRVDSDSIGSVKMNDVEEYKKMSVKELREVATSRGISSTGSKKELVERLCDGADSQNNDSKDDLGVGGECEIEKLVTATKKGAAVFG</sequence>
<dbReference type="GO" id="GO:0005634">
    <property type="term" value="C:nucleus"/>
    <property type="evidence" value="ECO:0007669"/>
    <property type="project" value="TreeGrafter"/>
</dbReference>
<dbReference type="Pfam" id="PF02037">
    <property type="entry name" value="SAP"/>
    <property type="match status" value="2"/>
</dbReference>
<dbReference type="SUPFAM" id="SSF68906">
    <property type="entry name" value="SAP domain"/>
    <property type="match status" value="2"/>
</dbReference>
<feature type="compositionally biased region" description="Basic and acidic residues" evidence="3">
    <location>
        <begin position="44"/>
        <end position="60"/>
    </location>
</feature>
<reference evidence="5" key="1">
    <citation type="submission" date="2015-12" db="EMBL/GenBank/DDBJ databases">
        <title>Gene expression during late stages of embryo sac development: a critical building block for successful pollen-pistil interactions.</title>
        <authorList>
            <person name="Liu Y."/>
            <person name="Joly V."/>
            <person name="Sabar M."/>
            <person name="Matton D.P."/>
        </authorList>
    </citation>
    <scope>NUCLEOTIDE SEQUENCE</scope>
</reference>
<evidence type="ECO:0000259" key="4">
    <source>
        <dbReference type="PROSITE" id="PS50800"/>
    </source>
</evidence>
<dbReference type="SMART" id="SM00513">
    <property type="entry name" value="SAP"/>
    <property type="match status" value="2"/>
</dbReference>
<accession>A0A0V0I5D9</accession>
<dbReference type="PANTHER" id="PTHR46551">
    <property type="entry name" value="SAP DOMAIN-CONTAINING RIBONUCLEOPROTEIN"/>
    <property type="match status" value="1"/>
</dbReference>
<dbReference type="InterPro" id="IPR036361">
    <property type="entry name" value="SAP_dom_sf"/>
</dbReference>
<protein>
    <submittedName>
        <fullName evidence="5">Putative ovule protein</fullName>
    </submittedName>
</protein>
<keyword evidence="1" id="KW-0597">Phosphoprotein</keyword>
<dbReference type="InterPro" id="IPR003034">
    <property type="entry name" value="SAP_dom"/>
</dbReference>
<dbReference type="PROSITE" id="PS50800">
    <property type="entry name" value="SAP"/>
    <property type="match status" value="2"/>
</dbReference>
<feature type="domain" description="SAP" evidence="4">
    <location>
        <begin position="4"/>
        <end position="38"/>
    </location>
</feature>
<dbReference type="GO" id="GO:0016973">
    <property type="term" value="P:poly(A)+ mRNA export from nucleus"/>
    <property type="evidence" value="ECO:0007669"/>
    <property type="project" value="TreeGrafter"/>
</dbReference>
<feature type="region of interest" description="Disordered" evidence="3">
    <location>
        <begin position="41"/>
        <end position="64"/>
    </location>
</feature>
<dbReference type="PANTHER" id="PTHR46551:SF1">
    <property type="entry name" value="SAP DOMAIN-CONTAINING RIBONUCLEOPROTEIN"/>
    <property type="match status" value="1"/>
</dbReference>
<evidence type="ECO:0000256" key="2">
    <source>
        <dbReference type="ARBA" id="ARBA00046328"/>
    </source>
</evidence>
<evidence type="ECO:0000313" key="5">
    <source>
        <dbReference type="EMBL" id="JAP27656.1"/>
    </source>
</evidence>
<proteinExistence type="inferred from homology"/>
<dbReference type="InterPro" id="IPR052240">
    <property type="entry name" value="SAP_domain_ribonucleoprotein"/>
</dbReference>
<feature type="domain" description="SAP" evidence="4">
    <location>
        <begin position="74"/>
        <end position="108"/>
    </location>
</feature>
<comment type="similarity">
    <text evidence="2">Belongs to the SAP domain-containing ribonucleoprotein family.</text>
</comment>
<dbReference type="AlphaFoldDB" id="A0A0V0I5D9"/>
<dbReference type="Gene3D" id="1.10.720.30">
    <property type="entry name" value="SAP domain"/>
    <property type="match status" value="2"/>
</dbReference>
<dbReference type="EMBL" id="GEDG01010939">
    <property type="protein sequence ID" value="JAP27656.1"/>
    <property type="molecule type" value="Transcribed_RNA"/>
</dbReference>
<organism evidence="5">
    <name type="scientific">Solanum chacoense</name>
    <name type="common">Chaco potato</name>
    <dbReference type="NCBI Taxonomy" id="4108"/>
    <lineage>
        <taxon>Eukaryota</taxon>
        <taxon>Viridiplantae</taxon>
        <taxon>Streptophyta</taxon>
        <taxon>Embryophyta</taxon>
        <taxon>Tracheophyta</taxon>
        <taxon>Spermatophyta</taxon>
        <taxon>Magnoliopsida</taxon>
        <taxon>eudicotyledons</taxon>
        <taxon>Gunneridae</taxon>
        <taxon>Pentapetalae</taxon>
        <taxon>asterids</taxon>
        <taxon>lamiids</taxon>
        <taxon>Solanales</taxon>
        <taxon>Solanaceae</taxon>
        <taxon>Solanoideae</taxon>
        <taxon>Solaneae</taxon>
        <taxon>Solanum</taxon>
    </lineage>
</organism>
<evidence type="ECO:0000256" key="1">
    <source>
        <dbReference type="ARBA" id="ARBA00022553"/>
    </source>
</evidence>
<name>A0A0V0I5D9_SOLCH</name>